<name>A0A3N6PHY1_9CYAN</name>
<evidence type="ECO:0000256" key="9">
    <source>
        <dbReference type="ARBA" id="ARBA00031449"/>
    </source>
</evidence>
<dbReference type="AlphaFoldDB" id="A0A3N6PHY1"/>
<evidence type="ECO:0000256" key="5">
    <source>
        <dbReference type="ARBA" id="ARBA00018141"/>
    </source>
</evidence>
<evidence type="ECO:0000256" key="7">
    <source>
        <dbReference type="ARBA" id="ARBA00022833"/>
    </source>
</evidence>
<organism evidence="12 13">
    <name type="scientific">Okeania hirsuta</name>
    <dbReference type="NCBI Taxonomy" id="1458930"/>
    <lineage>
        <taxon>Bacteria</taxon>
        <taxon>Bacillati</taxon>
        <taxon>Cyanobacteriota</taxon>
        <taxon>Cyanophyceae</taxon>
        <taxon>Oscillatoriophycideae</taxon>
        <taxon>Oscillatoriales</taxon>
        <taxon>Microcoleaceae</taxon>
        <taxon>Okeania</taxon>
    </lineage>
</organism>
<evidence type="ECO:0000256" key="1">
    <source>
        <dbReference type="ARBA" id="ARBA00001947"/>
    </source>
</evidence>
<dbReference type="EC" id="4.1.2.50" evidence="4"/>
<dbReference type="EMBL" id="RCBY01000014">
    <property type="protein sequence ID" value="RQH53401.1"/>
    <property type="molecule type" value="Genomic_DNA"/>
</dbReference>
<dbReference type="PANTHER" id="PTHR12589">
    <property type="entry name" value="PYRUVOYL TETRAHYDROBIOPTERIN SYNTHASE"/>
    <property type="match status" value="1"/>
</dbReference>
<evidence type="ECO:0000256" key="6">
    <source>
        <dbReference type="ARBA" id="ARBA00022723"/>
    </source>
</evidence>
<dbReference type="InterPro" id="IPR038418">
    <property type="entry name" value="6-PTP_synth/QueD_sf"/>
</dbReference>
<proteinExistence type="inferred from homology"/>
<evidence type="ECO:0000313" key="11">
    <source>
        <dbReference type="EMBL" id="RQH27567.1"/>
    </source>
</evidence>
<comment type="similarity">
    <text evidence="3">Belongs to the PTPS family. QueD subfamily.</text>
</comment>
<gene>
    <name evidence="12" type="ORF">D5R40_04315</name>
    <name evidence="11" type="ORF">D5R40_27095</name>
</gene>
<evidence type="ECO:0000256" key="2">
    <source>
        <dbReference type="ARBA" id="ARBA00005061"/>
    </source>
</evidence>
<dbReference type="UniPathway" id="UPA00391"/>
<dbReference type="Gene3D" id="3.30.479.10">
    <property type="entry name" value="6-pyruvoyl tetrahydropterin synthase/QueD"/>
    <property type="match status" value="1"/>
</dbReference>
<keyword evidence="8" id="KW-0456">Lyase</keyword>
<dbReference type="GO" id="GO:0070497">
    <property type="term" value="F:6-carboxytetrahydropterin synthase activity"/>
    <property type="evidence" value="ECO:0007669"/>
    <property type="project" value="UniProtKB-EC"/>
</dbReference>
<evidence type="ECO:0000256" key="4">
    <source>
        <dbReference type="ARBA" id="ARBA00012982"/>
    </source>
</evidence>
<keyword evidence="6" id="KW-0479">Metal-binding</keyword>
<comment type="caution">
    <text evidence="12">The sequence shown here is derived from an EMBL/GenBank/DDBJ whole genome shotgun (WGS) entry which is preliminary data.</text>
</comment>
<dbReference type="GO" id="GO:0046872">
    <property type="term" value="F:metal ion binding"/>
    <property type="evidence" value="ECO:0007669"/>
    <property type="project" value="UniProtKB-KW"/>
</dbReference>
<dbReference type="PANTHER" id="PTHR12589:SF7">
    <property type="entry name" value="6-PYRUVOYL TETRAHYDROBIOPTERIN SYNTHASE"/>
    <property type="match status" value="1"/>
</dbReference>
<dbReference type="InterPro" id="IPR007115">
    <property type="entry name" value="6-PTP_synth/QueD"/>
</dbReference>
<dbReference type="SUPFAM" id="SSF55620">
    <property type="entry name" value="Tetrahydrobiopterin biosynthesis enzymes-like"/>
    <property type="match status" value="1"/>
</dbReference>
<comment type="catalytic activity">
    <reaction evidence="10">
        <text>7,8-dihydroneopterin 3'-triphosphate + H2O = 6-carboxy-5,6,7,8-tetrahydropterin + triphosphate + acetaldehyde + 2 H(+)</text>
        <dbReference type="Rhea" id="RHEA:27966"/>
        <dbReference type="ChEBI" id="CHEBI:15343"/>
        <dbReference type="ChEBI" id="CHEBI:15377"/>
        <dbReference type="ChEBI" id="CHEBI:15378"/>
        <dbReference type="ChEBI" id="CHEBI:18036"/>
        <dbReference type="ChEBI" id="CHEBI:58462"/>
        <dbReference type="ChEBI" id="CHEBI:61032"/>
        <dbReference type="EC" id="4.1.2.50"/>
    </reaction>
</comment>
<comment type="pathway">
    <text evidence="2">Purine metabolism; 7-cyano-7-deazaguanine biosynthesis.</text>
</comment>
<reference evidence="12 13" key="1">
    <citation type="journal article" date="2018" name="ACS Chem. Biol.">
        <title>Ketoreductase domain dysfunction expands chemodiversity: malyngamide biosynthesis in the cyanobacterium Okeania hirsuta.</title>
        <authorList>
            <person name="Moss N.A."/>
            <person name="Leao T."/>
            <person name="Rankin M."/>
            <person name="McCullough T.M."/>
            <person name="Qu P."/>
            <person name="Korobeynikov A."/>
            <person name="Smith J.L."/>
            <person name="Gerwick L."/>
            <person name="Gerwick W.H."/>
        </authorList>
    </citation>
    <scope>NUCLEOTIDE SEQUENCE [LARGE SCALE GENOMIC DNA]</scope>
    <source>
        <strain evidence="12 13">PAB10Feb10-1</strain>
    </source>
</reference>
<keyword evidence="13" id="KW-1185">Reference proteome</keyword>
<accession>A0A3N6PHY1</accession>
<dbReference type="RefSeq" id="WP_124146270.1">
    <property type="nucleotide sequence ID" value="NZ_CAWOKI010000147.1"/>
</dbReference>
<comment type="cofactor">
    <cofactor evidence="1">
        <name>Zn(2+)</name>
        <dbReference type="ChEBI" id="CHEBI:29105"/>
    </cofactor>
</comment>
<evidence type="ECO:0000256" key="8">
    <source>
        <dbReference type="ARBA" id="ARBA00023239"/>
    </source>
</evidence>
<evidence type="ECO:0000256" key="3">
    <source>
        <dbReference type="ARBA" id="ARBA00008900"/>
    </source>
</evidence>
<dbReference type="Proteomes" id="UP000269154">
    <property type="component" value="Unassembled WGS sequence"/>
</dbReference>
<dbReference type="Pfam" id="PF01242">
    <property type="entry name" value="PTPS"/>
    <property type="match status" value="1"/>
</dbReference>
<dbReference type="OrthoDB" id="9804698at2"/>
<evidence type="ECO:0000313" key="13">
    <source>
        <dbReference type="Proteomes" id="UP000269154"/>
    </source>
</evidence>
<evidence type="ECO:0000256" key="10">
    <source>
        <dbReference type="ARBA" id="ARBA00048807"/>
    </source>
</evidence>
<protein>
    <recommendedName>
        <fullName evidence="5">6-carboxy-5,6,7,8-tetrahydropterin synthase</fullName>
        <ecNumber evidence="4">4.1.2.50</ecNumber>
    </recommendedName>
    <alternativeName>
        <fullName evidence="9">Queuosine biosynthesis protein QueD</fullName>
    </alternativeName>
</protein>
<dbReference type="EMBL" id="RCBY01000242">
    <property type="protein sequence ID" value="RQH27567.1"/>
    <property type="molecule type" value="Genomic_DNA"/>
</dbReference>
<sequence>MKKRLTKIELFKQAMNFSAGHFTIFSDSERENLHGHSFSVYVMFEAEVTNNGMTFDYGIYKEIILNICQFLDEVFLLPLKNPYLKIEEFDEYIYALFNGGKEKIPFLKRDVKLLPVRNITVEELSHWFLQQLLVNVQENQEHLIQTIEVKIFSGPGQSGSSFWSKK</sequence>
<evidence type="ECO:0000313" key="12">
    <source>
        <dbReference type="EMBL" id="RQH53401.1"/>
    </source>
</evidence>
<keyword evidence="7" id="KW-0862">Zinc</keyword>